<dbReference type="GO" id="GO:0005886">
    <property type="term" value="C:plasma membrane"/>
    <property type="evidence" value="ECO:0007669"/>
    <property type="project" value="UniProtKB-SubCell"/>
</dbReference>
<feature type="transmembrane region" description="Helical" evidence="6">
    <location>
        <begin position="231"/>
        <end position="252"/>
    </location>
</feature>
<keyword evidence="5 6" id="KW-0472">Membrane</keyword>
<dbReference type="PANTHER" id="PTHR11662:SF399">
    <property type="entry name" value="FI19708P1-RELATED"/>
    <property type="match status" value="1"/>
</dbReference>
<accession>A0A934V7T7</accession>
<comment type="subcellular location">
    <subcellularLocation>
        <location evidence="1">Cell membrane</location>
        <topology evidence="1">Multi-pass membrane protein</topology>
    </subcellularLocation>
</comment>
<dbReference type="CDD" id="cd17319">
    <property type="entry name" value="MFS_ExuT_GudP_like"/>
    <property type="match status" value="1"/>
</dbReference>
<evidence type="ECO:0000256" key="2">
    <source>
        <dbReference type="ARBA" id="ARBA00022475"/>
    </source>
</evidence>
<comment type="caution">
    <text evidence="8">The sequence shown here is derived from an EMBL/GenBank/DDBJ whole genome shotgun (WGS) entry which is preliminary data.</text>
</comment>
<feature type="transmembrane region" description="Helical" evidence="6">
    <location>
        <begin position="166"/>
        <end position="185"/>
    </location>
</feature>
<gene>
    <name evidence="8" type="ORF">JHE00_22290</name>
</gene>
<keyword evidence="9" id="KW-1185">Reference proteome</keyword>
<dbReference type="PANTHER" id="PTHR11662">
    <property type="entry name" value="SOLUTE CARRIER FAMILY 17"/>
    <property type="match status" value="1"/>
</dbReference>
<dbReference type="InterPro" id="IPR011701">
    <property type="entry name" value="MFS"/>
</dbReference>
<protein>
    <submittedName>
        <fullName evidence="8">MFS transporter</fullName>
    </submittedName>
</protein>
<evidence type="ECO:0000313" key="9">
    <source>
        <dbReference type="Proteomes" id="UP000635245"/>
    </source>
</evidence>
<dbReference type="EMBL" id="JAENJH010000005">
    <property type="protein sequence ID" value="MBK1787063.1"/>
    <property type="molecule type" value="Genomic_DNA"/>
</dbReference>
<dbReference type="AlphaFoldDB" id="A0A934V7T7"/>
<dbReference type="SUPFAM" id="SSF103473">
    <property type="entry name" value="MFS general substrate transporter"/>
    <property type="match status" value="1"/>
</dbReference>
<feature type="transmembrane region" description="Helical" evidence="6">
    <location>
        <begin position="134"/>
        <end position="154"/>
    </location>
</feature>
<evidence type="ECO:0000256" key="1">
    <source>
        <dbReference type="ARBA" id="ARBA00004651"/>
    </source>
</evidence>
<feature type="transmembrane region" description="Helical" evidence="6">
    <location>
        <begin position="47"/>
        <end position="68"/>
    </location>
</feature>
<feature type="transmembrane region" description="Helical" evidence="6">
    <location>
        <begin position="391"/>
        <end position="411"/>
    </location>
</feature>
<sequence>MTTTRFRWVTIGLVVTLIVINYIDRSAVSFAVGPLQDEFGITDTQYGAISSAFAIGYMVFTFLAGFLVDRFGPRRVLLTAIIIFSLATALIPLAGGFAGLLLVRIILGAGEAPAFPGATRVVSRWLPQKEQGIALALIGGVAVSGSLLIASPLLTQLIGVTGWRGMFWVMAGVGVVWAVLALWLLRNTPDESPYTSEAERAYISRGHSADDETPADKANVSWRELFTNRNLWLVAIGFFSWGFMFWGFMYWLPEYLQRAHGLSLESVGAFSIAPWAAGVVGALVGGVLVDRIYARTGNARSRLTIIGCALLLAGASLIPVLLSPSLTVSLIFISLGVGFGFITGGIWFVASIDAAPNQPASAAGFVDAAFALAGIIAPSIMGFVVDRTGTFTSGFVLMSCLVVVSAVLLLFTSVDPRKGQVAAAPSAQADENAASGEQR</sequence>
<dbReference type="RefSeq" id="WP_200321197.1">
    <property type="nucleotide sequence ID" value="NZ_JAENJH010000005.1"/>
</dbReference>
<reference evidence="8" key="1">
    <citation type="submission" date="2020-12" db="EMBL/GenBank/DDBJ databases">
        <title>Prauserella sp. ASG 168, a novel actinomycete isolated from cave rock.</title>
        <authorList>
            <person name="Suriyachadkun C."/>
        </authorList>
    </citation>
    <scope>NUCLEOTIDE SEQUENCE</scope>
    <source>
        <strain evidence="8">ASG 168</strain>
    </source>
</reference>
<feature type="transmembrane region" description="Helical" evidence="6">
    <location>
        <begin position="362"/>
        <end position="385"/>
    </location>
</feature>
<evidence type="ECO:0000259" key="7">
    <source>
        <dbReference type="PROSITE" id="PS50850"/>
    </source>
</evidence>
<organism evidence="8 9">
    <name type="scientific">Prauserella cavernicola</name>
    <dbReference type="NCBI Taxonomy" id="2800127"/>
    <lineage>
        <taxon>Bacteria</taxon>
        <taxon>Bacillati</taxon>
        <taxon>Actinomycetota</taxon>
        <taxon>Actinomycetes</taxon>
        <taxon>Pseudonocardiales</taxon>
        <taxon>Pseudonocardiaceae</taxon>
        <taxon>Prauserella</taxon>
    </lineage>
</organism>
<keyword evidence="2" id="KW-1003">Cell membrane</keyword>
<keyword evidence="3 6" id="KW-0812">Transmembrane</keyword>
<evidence type="ECO:0000256" key="4">
    <source>
        <dbReference type="ARBA" id="ARBA00022989"/>
    </source>
</evidence>
<feature type="transmembrane region" description="Helical" evidence="6">
    <location>
        <begin position="328"/>
        <end position="350"/>
    </location>
</feature>
<feature type="transmembrane region" description="Helical" evidence="6">
    <location>
        <begin position="272"/>
        <end position="289"/>
    </location>
</feature>
<feature type="transmembrane region" description="Helical" evidence="6">
    <location>
        <begin position="301"/>
        <end position="322"/>
    </location>
</feature>
<dbReference type="PROSITE" id="PS50850">
    <property type="entry name" value="MFS"/>
    <property type="match status" value="1"/>
</dbReference>
<evidence type="ECO:0000256" key="6">
    <source>
        <dbReference type="SAM" id="Phobius"/>
    </source>
</evidence>
<feature type="transmembrane region" description="Helical" evidence="6">
    <location>
        <begin position="75"/>
        <end position="95"/>
    </location>
</feature>
<dbReference type="InterPro" id="IPR036259">
    <property type="entry name" value="MFS_trans_sf"/>
</dbReference>
<feature type="transmembrane region" description="Helical" evidence="6">
    <location>
        <begin position="101"/>
        <end position="122"/>
    </location>
</feature>
<dbReference type="InterPro" id="IPR050382">
    <property type="entry name" value="MFS_Na/Anion_cotransporter"/>
</dbReference>
<dbReference type="InterPro" id="IPR020846">
    <property type="entry name" value="MFS_dom"/>
</dbReference>
<dbReference type="Pfam" id="PF07690">
    <property type="entry name" value="MFS_1"/>
    <property type="match status" value="1"/>
</dbReference>
<dbReference type="Proteomes" id="UP000635245">
    <property type="component" value="Unassembled WGS sequence"/>
</dbReference>
<proteinExistence type="predicted"/>
<evidence type="ECO:0000313" key="8">
    <source>
        <dbReference type="EMBL" id="MBK1787063.1"/>
    </source>
</evidence>
<feature type="domain" description="Major facilitator superfamily (MFS) profile" evidence="7">
    <location>
        <begin position="10"/>
        <end position="417"/>
    </location>
</feature>
<evidence type="ECO:0000256" key="5">
    <source>
        <dbReference type="ARBA" id="ARBA00023136"/>
    </source>
</evidence>
<dbReference type="GO" id="GO:0022857">
    <property type="term" value="F:transmembrane transporter activity"/>
    <property type="evidence" value="ECO:0007669"/>
    <property type="project" value="InterPro"/>
</dbReference>
<dbReference type="PIRSF" id="PIRSF002808">
    <property type="entry name" value="Hexose_phosphate_transp"/>
    <property type="match status" value="1"/>
</dbReference>
<dbReference type="Gene3D" id="1.20.1250.20">
    <property type="entry name" value="MFS general substrate transporter like domains"/>
    <property type="match status" value="2"/>
</dbReference>
<dbReference type="InterPro" id="IPR000849">
    <property type="entry name" value="Sugar_P_transporter"/>
</dbReference>
<evidence type="ECO:0000256" key="3">
    <source>
        <dbReference type="ARBA" id="ARBA00022692"/>
    </source>
</evidence>
<name>A0A934V7T7_9PSEU</name>
<keyword evidence="4 6" id="KW-1133">Transmembrane helix</keyword>